<evidence type="ECO:0000313" key="4">
    <source>
        <dbReference type="Proteomes" id="UP001620626"/>
    </source>
</evidence>
<reference evidence="3 4" key="1">
    <citation type="submission" date="2024-10" db="EMBL/GenBank/DDBJ databases">
        <authorList>
            <person name="Kim D."/>
        </authorList>
    </citation>
    <scope>NUCLEOTIDE SEQUENCE [LARGE SCALE GENOMIC DNA]</scope>
    <source>
        <strain evidence="3">BH-2024</strain>
    </source>
</reference>
<feature type="signal peptide" evidence="2">
    <location>
        <begin position="1"/>
        <end position="30"/>
    </location>
</feature>
<proteinExistence type="predicted"/>
<feature type="chain" id="PRO_5044842476" evidence="2">
    <location>
        <begin position="31"/>
        <end position="216"/>
    </location>
</feature>
<feature type="compositionally biased region" description="Acidic residues" evidence="1">
    <location>
        <begin position="195"/>
        <end position="207"/>
    </location>
</feature>
<gene>
    <name evidence="3" type="ORF">niasHT_007990</name>
</gene>
<protein>
    <submittedName>
        <fullName evidence="3">Uncharacterized protein</fullName>
    </submittedName>
</protein>
<feature type="region of interest" description="Disordered" evidence="1">
    <location>
        <begin position="183"/>
        <end position="216"/>
    </location>
</feature>
<organism evidence="3 4">
    <name type="scientific">Heterodera trifolii</name>
    <dbReference type="NCBI Taxonomy" id="157864"/>
    <lineage>
        <taxon>Eukaryota</taxon>
        <taxon>Metazoa</taxon>
        <taxon>Ecdysozoa</taxon>
        <taxon>Nematoda</taxon>
        <taxon>Chromadorea</taxon>
        <taxon>Rhabditida</taxon>
        <taxon>Tylenchina</taxon>
        <taxon>Tylenchomorpha</taxon>
        <taxon>Tylenchoidea</taxon>
        <taxon>Heteroderidae</taxon>
        <taxon>Heteroderinae</taxon>
        <taxon>Heterodera</taxon>
    </lineage>
</organism>
<sequence length="216" mass="24614">MAPLFHRFSSLFVLLMPFLSVVLLPPTVCAGSDSAAAPFDRKNYPRIDLRLFEWPIASHSGSSAEVSFIAVDCYTQLDRSFISTDAVLRLNNSLALRHRACLLRIPTGTRLTVTEMQTTNRKSYATVLAGASHYELPLRTEYIRKGQNQNFGPWHVPCQQAYVLFNSRGRKMEWVEFRLDDETEADKETASADECLADEEEDEEEEEKGYRNKRAL</sequence>
<dbReference type="EMBL" id="JBICBT010000207">
    <property type="protein sequence ID" value="KAL3120698.1"/>
    <property type="molecule type" value="Genomic_DNA"/>
</dbReference>
<comment type="caution">
    <text evidence="3">The sequence shown here is derived from an EMBL/GenBank/DDBJ whole genome shotgun (WGS) entry which is preliminary data.</text>
</comment>
<keyword evidence="4" id="KW-1185">Reference proteome</keyword>
<evidence type="ECO:0000256" key="2">
    <source>
        <dbReference type="SAM" id="SignalP"/>
    </source>
</evidence>
<evidence type="ECO:0000256" key="1">
    <source>
        <dbReference type="SAM" id="MobiDB-lite"/>
    </source>
</evidence>
<name>A0ABD2LZL9_9BILA</name>
<evidence type="ECO:0000313" key="3">
    <source>
        <dbReference type="EMBL" id="KAL3120698.1"/>
    </source>
</evidence>
<accession>A0ABD2LZL9</accession>
<dbReference type="AlphaFoldDB" id="A0ABD2LZL9"/>
<dbReference type="Proteomes" id="UP001620626">
    <property type="component" value="Unassembled WGS sequence"/>
</dbReference>
<keyword evidence="2" id="KW-0732">Signal</keyword>